<gene>
    <name evidence="2" type="ORF">PLEPLA_LOCUS18897</name>
</gene>
<organism evidence="2 3">
    <name type="scientific">Pleuronectes platessa</name>
    <name type="common">European plaice</name>
    <dbReference type="NCBI Taxonomy" id="8262"/>
    <lineage>
        <taxon>Eukaryota</taxon>
        <taxon>Metazoa</taxon>
        <taxon>Chordata</taxon>
        <taxon>Craniata</taxon>
        <taxon>Vertebrata</taxon>
        <taxon>Euteleostomi</taxon>
        <taxon>Actinopterygii</taxon>
        <taxon>Neopterygii</taxon>
        <taxon>Teleostei</taxon>
        <taxon>Neoteleostei</taxon>
        <taxon>Acanthomorphata</taxon>
        <taxon>Carangaria</taxon>
        <taxon>Pleuronectiformes</taxon>
        <taxon>Pleuronectoidei</taxon>
        <taxon>Pleuronectidae</taxon>
        <taxon>Pleuronectes</taxon>
    </lineage>
</organism>
<accession>A0A9N7UIQ7</accession>
<dbReference type="Proteomes" id="UP001153269">
    <property type="component" value="Unassembled WGS sequence"/>
</dbReference>
<evidence type="ECO:0000313" key="2">
    <source>
        <dbReference type="EMBL" id="CAB1430901.1"/>
    </source>
</evidence>
<protein>
    <submittedName>
        <fullName evidence="2">Uncharacterized protein</fullName>
    </submittedName>
</protein>
<reference evidence="2" key="1">
    <citation type="submission" date="2020-03" db="EMBL/GenBank/DDBJ databases">
        <authorList>
            <person name="Weist P."/>
        </authorList>
    </citation>
    <scope>NUCLEOTIDE SEQUENCE</scope>
</reference>
<dbReference type="EMBL" id="CADEAL010001280">
    <property type="protein sequence ID" value="CAB1430901.1"/>
    <property type="molecule type" value="Genomic_DNA"/>
</dbReference>
<sequence length="212" mass="23549">MRVETQNSTNQSTRHCFPGGEVSAWESKAAGPVWRSRGGEDRRTVPELSRIPVHNDSLHITLRLAESPHLQCGKTTPLYLPPCRHTPPQSRRSGRGGVVRDSWQIRGQAKKIDSTPKQSLHGARQSRRGASASGVTIDSGPAGRDLYELTRDEALQHLICPQQQHGGDLQLQAGQHEDDLHKLHRPNTSRFLPQLKMACNCLELAIIAMCHE</sequence>
<evidence type="ECO:0000313" key="3">
    <source>
        <dbReference type="Proteomes" id="UP001153269"/>
    </source>
</evidence>
<dbReference type="AlphaFoldDB" id="A0A9N7UIQ7"/>
<feature type="region of interest" description="Disordered" evidence="1">
    <location>
        <begin position="80"/>
        <end position="143"/>
    </location>
</feature>
<comment type="caution">
    <text evidence="2">The sequence shown here is derived from an EMBL/GenBank/DDBJ whole genome shotgun (WGS) entry which is preliminary data.</text>
</comment>
<evidence type="ECO:0000256" key="1">
    <source>
        <dbReference type="SAM" id="MobiDB-lite"/>
    </source>
</evidence>
<proteinExistence type="predicted"/>
<keyword evidence="3" id="KW-1185">Reference proteome</keyword>
<name>A0A9N7UIQ7_PLEPL</name>